<evidence type="ECO:0000313" key="2">
    <source>
        <dbReference type="EMBL" id="SLN32687.1"/>
    </source>
</evidence>
<dbReference type="Proteomes" id="UP000193207">
    <property type="component" value="Unassembled WGS sequence"/>
</dbReference>
<dbReference type="AlphaFoldDB" id="A0A1X6YVW5"/>
<protein>
    <recommendedName>
        <fullName evidence="4">Tat pathway signal sequence domain protein</fullName>
    </recommendedName>
</protein>
<evidence type="ECO:0000313" key="3">
    <source>
        <dbReference type="Proteomes" id="UP000193207"/>
    </source>
</evidence>
<sequence length="145" mass="15334">MKMTGCLWAAAAGSLIMGAAMAVADETEIGRNVSVELNAAKSGETGCMLSFVVINGHPGRIDRAVYETVLFDAAGQVDRLTLFDFGALHPGRPRVRQFSISGMSCEGLGQILINGAHSCTSQDLNEDACEAGLDLRTRTQIEVMG</sequence>
<feature type="signal peptide" evidence="1">
    <location>
        <begin position="1"/>
        <end position="22"/>
    </location>
</feature>
<reference evidence="2 3" key="1">
    <citation type="submission" date="2017-03" db="EMBL/GenBank/DDBJ databases">
        <authorList>
            <person name="Afonso C.L."/>
            <person name="Miller P.J."/>
            <person name="Scott M.A."/>
            <person name="Spackman E."/>
            <person name="Goraichik I."/>
            <person name="Dimitrov K.M."/>
            <person name="Suarez D.L."/>
            <person name="Swayne D.E."/>
        </authorList>
    </citation>
    <scope>NUCLEOTIDE SEQUENCE [LARGE SCALE GENOMIC DNA]</scope>
    <source>
        <strain evidence="2 3">CECT 8110</strain>
    </source>
</reference>
<dbReference type="RefSeq" id="WP_085817794.1">
    <property type="nucleotide sequence ID" value="NZ_FWFU01000002.1"/>
</dbReference>
<feature type="chain" id="PRO_5013230999" description="Tat pathway signal sequence domain protein" evidence="1">
    <location>
        <begin position="23"/>
        <end position="145"/>
    </location>
</feature>
<accession>A0A1X6YVW5</accession>
<name>A0A1X6YVW5_9RHOB</name>
<dbReference type="EMBL" id="FWFU01000002">
    <property type="protein sequence ID" value="SLN32687.1"/>
    <property type="molecule type" value="Genomic_DNA"/>
</dbReference>
<proteinExistence type="predicted"/>
<gene>
    <name evidence="2" type="ORF">ROH8110_01578</name>
</gene>
<keyword evidence="1" id="KW-0732">Signal</keyword>
<evidence type="ECO:0008006" key="4">
    <source>
        <dbReference type="Google" id="ProtNLM"/>
    </source>
</evidence>
<keyword evidence="3" id="KW-1185">Reference proteome</keyword>
<evidence type="ECO:0000256" key="1">
    <source>
        <dbReference type="SAM" id="SignalP"/>
    </source>
</evidence>
<organism evidence="2 3">
    <name type="scientific">Roseovarius halotolerans</name>
    <dbReference type="NCBI Taxonomy" id="505353"/>
    <lineage>
        <taxon>Bacteria</taxon>
        <taxon>Pseudomonadati</taxon>
        <taxon>Pseudomonadota</taxon>
        <taxon>Alphaproteobacteria</taxon>
        <taxon>Rhodobacterales</taxon>
        <taxon>Roseobacteraceae</taxon>
        <taxon>Roseovarius</taxon>
    </lineage>
</organism>